<sequence length="236" mass="25971">MPRKSPAPSEKSEQDSSDTLPREPATDPAAQSERKDTITAAADETRLGLEQHIARALKQQRVSQGYKISDVSRIAGVSQGMISKVENAQVSTSLDTLNKLCNALSLPISKLFSDYDVNGRGAQHIKAGQGMQVVRTGTEVGHAYQLLSYKQGPKKRYEPFLITMDDASEVFPNFCHAGHEFIYLLSGHLTYRHGDKFYDMGPGDSLAFDAGVPHGPEKLNEVPIQLLSIIHYDDNE</sequence>
<evidence type="ECO:0000259" key="3">
    <source>
        <dbReference type="PROSITE" id="PS50943"/>
    </source>
</evidence>
<feature type="region of interest" description="Disordered" evidence="2">
    <location>
        <begin position="1"/>
        <end position="36"/>
    </location>
</feature>
<dbReference type="InterPro" id="IPR050807">
    <property type="entry name" value="TransReg_Diox_bact_type"/>
</dbReference>
<name>A0ABU9GIX2_COBMA</name>
<evidence type="ECO:0000313" key="5">
    <source>
        <dbReference type="Proteomes" id="UP001378242"/>
    </source>
</evidence>
<reference evidence="4 5" key="1">
    <citation type="submission" date="2024-02" db="EMBL/GenBank/DDBJ databases">
        <title>Bacteria isolated from the canopy kelp, Nereocystis luetkeana.</title>
        <authorList>
            <person name="Pfister C.A."/>
            <person name="Younker I.T."/>
            <person name="Light S.H."/>
        </authorList>
    </citation>
    <scope>NUCLEOTIDE SEQUENCE [LARGE SCALE GENOMIC DNA]</scope>
    <source>
        <strain evidence="4 5">TI.5.07</strain>
    </source>
</reference>
<accession>A0ABU9GIX2</accession>
<organism evidence="4 5">
    <name type="scientific">Cobetia marina</name>
    <name type="common">Deleya marina</name>
    <dbReference type="NCBI Taxonomy" id="28258"/>
    <lineage>
        <taxon>Bacteria</taxon>
        <taxon>Pseudomonadati</taxon>
        <taxon>Pseudomonadota</taxon>
        <taxon>Gammaproteobacteria</taxon>
        <taxon>Oceanospirillales</taxon>
        <taxon>Halomonadaceae</taxon>
        <taxon>Cobetia</taxon>
    </lineage>
</organism>
<dbReference type="SMART" id="SM00530">
    <property type="entry name" value="HTH_XRE"/>
    <property type="match status" value="1"/>
</dbReference>
<keyword evidence="5" id="KW-1185">Reference proteome</keyword>
<dbReference type="InterPro" id="IPR011051">
    <property type="entry name" value="RmlC_Cupin_sf"/>
</dbReference>
<dbReference type="InterPro" id="IPR013096">
    <property type="entry name" value="Cupin_2"/>
</dbReference>
<protein>
    <submittedName>
        <fullName evidence="4">XRE family transcriptional regulator</fullName>
    </submittedName>
</protein>
<proteinExistence type="predicted"/>
<dbReference type="Gene3D" id="1.10.260.40">
    <property type="entry name" value="lambda repressor-like DNA-binding domains"/>
    <property type="match status" value="1"/>
</dbReference>
<dbReference type="Gene3D" id="2.60.120.10">
    <property type="entry name" value="Jelly Rolls"/>
    <property type="match status" value="1"/>
</dbReference>
<dbReference type="RefSeq" id="WP_176503743.1">
    <property type="nucleotide sequence ID" value="NZ_JBAKAP010000018.1"/>
</dbReference>
<evidence type="ECO:0000313" key="4">
    <source>
        <dbReference type="EMBL" id="MEL0618075.1"/>
    </source>
</evidence>
<dbReference type="SUPFAM" id="SSF51182">
    <property type="entry name" value="RmlC-like cupins"/>
    <property type="match status" value="1"/>
</dbReference>
<dbReference type="InterPro" id="IPR014710">
    <property type="entry name" value="RmlC-like_jellyroll"/>
</dbReference>
<dbReference type="PROSITE" id="PS50943">
    <property type="entry name" value="HTH_CROC1"/>
    <property type="match status" value="1"/>
</dbReference>
<dbReference type="EMBL" id="JBAKAP010000018">
    <property type="protein sequence ID" value="MEL0618075.1"/>
    <property type="molecule type" value="Genomic_DNA"/>
</dbReference>
<dbReference type="Pfam" id="PF07883">
    <property type="entry name" value="Cupin_2"/>
    <property type="match status" value="1"/>
</dbReference>
<dbReference type="PANTHER" id="PTHR46797:SF1">
    <property type="entry name" value="METHYLPHOSPHONATE SYNTHASE"/>
    <property type="match status" value="1"/>
</dbReference>
<feature type="compositionally biased region" description="Basic and acidic residues" evidence="2">
    <location>
        <begin position="10"/>
        <end position="25"/>
    </location>
</feature>
<dbReference type="CDD" id="cd02209">
    <property type="entry name" value="cupin_XRE_C"/>
    <property type="match status" value="1"/>
</dbReference>
<feature type="domain" description="HTH cro/C1-type" evidence="3">
    <location>
        <begin position="57"/>
        <end position="111"/>
    </location>
</feature>
<dbReference type="Pfam" id="PF01381">
    <property type="entry name" value="HTH_3"/>
    <property type="match status" value="1"/>
</dbReference>
<keyword evidence="1" id="KW-0238">DNA-binding</keyword>
<dbReference type="Proteomes" id="UP001378242">
    <property type="component" value="Unassembled WGS sequence"/>
</dbReference>
<gene>
    <name evidence="4" type="ORF">V6243_14695</name>
</gene>
<dbReference type="CDD" id="cd00093">
    <property type="entry name" value="HTH_XRE"/>
    <property type="match status" value="1"/>
</dbReference>
<evidence type="ECO:0000256" key="2">
    <source>
        <dbReference type="SAM" id="MobiDB-lite"/>
    </source>
</evidence>
<dbReference type="InterPro" id="IPR001387">
    <property type="entry name" value="Cro/C1-type_HTH"/>
</dbReference>
<dbReference type="SUPFAM" id="SSF47413">
    <property type="entry name" value="lambda repressor-like DNA-binding domains"/>
    <property type="match status" value="1"/>
</dbReference>
<evidence type="ECO:0000256" key="1">
    <source>
        <dbReference type="ARBA" id="ARBA00023125"/>
    </source>
</evidence>
<dbReference type="InterPro" id="IPR010982">
    <property type="entry name" value="Lambda_DNA-bd_dom_sf"/>
</dbReference>
<dbReference type="PANTHER" id="PTHR46797">
    <property type="entry name" value="HTH-TYPE TRANSCRIPTIONAL REGULATOR"/>
    <property type="match status" value="1"/>
</dbReference>
<comment type="caution">
    <text evidence="4">The sequence shown here is derived from an EMBL/GenBank/DDBJ whole genome shotgun (WGS) entry which is preliminary data.</text>
</comment>